<dbReference type="Proteomes" id="UP001234581">
    <property type="component" value="Unassembled WGS sequence"/>
</dbReference>
<comment type="caution">
    <text evidence="1">The sequence shown here is derived from an EMBL/GenBank/DDBJ whole genome shotgun (WGS) entry which is preliminary data.</text>
</comment>
<name>A0AAD7UV44_9FUNG</name>
<sequence length="164" mass="18706">MGHPIRVSSSSSKVDIEEESYWKSPSALELAVLSRQPATWRHSLLDQGTHSEQGIHREQGTRHKELTVDKDKTRFNKLMDHSARLQQRKTAASVGTSSTWARSWHSNSQQEDLYSQQAQVSPSHYLNQDYGKDAEDMGMALSLTWMVYAFISARGYVWGGWYSN</sequence>
<dbReference type="GeneID" id="83217767"/>
<organism evidence="1 2">
    <name type="scientific">Lichtheimia ornata</name>
    <dbReference type="NCBI Taxonomy" id="688661"/>
    <lineage>
        <taxon>Eukaryota</taxon>
        <taxon>Fungi</taxon>
        <taxon>Fungi incertae sedis</taxon>
        <taxon>Mucoromycota</taxon>
        <taxon>Mucoromycotina</taxon>
        <taxon>Mucoromycetes</taxon>
        <taxon>Mucorales</taxon>
        <taxon>Lichtheimiaceae</taxon>
        <taxon>Lichtheimia</taxon>
    </lineage>
</organism>
<reference evidence="1 2" key="1">
    <citation type="submission" date="2023-03" db="EMBL/GenBank/DDBJ databases">
        <title>Genome sequence of Lichtheimia ornata CBS 291.66.</title>
        <authorList>
            <person name="Mohabir J.T."/>
            <person name="Shea T.P."/>
            <person name="Kurbessoian T."/>
            <person name="Berby B."/>
            <person name="Fontaine J."/>
            <person name="Livny J."/>
            <person name="Gnirke A."/>
            <person name="Stajich J.E."/>
            <person name="Cuomo C.A."/>
        </authorList>
    </citation>
    <scope>NUCLEOTIDE SEQUENCE [LARGE SCALE GENOMIC DNA]</scope>
    <source>
        <strain evidence="1">CBS 291.66</strain>
    </source>
</reference>
<dbReference type="AlphaFoldDB" id="A0AAD7UV44"/>
<dbReference type="EMBL" id="JARTCD010000068">
    <property type="protein sequence ID" value="KAJ8654027.1"/>
    <property type="molecule type" value="Genomic_DNA"/>
</dbReference>
<dbReference type="RefSeq" id="XP_058338941.1">
    <property type="nucleotide sequence ID" value="XM_058490345.1"/>
</dbReference>
<proteinExistence type="predicted"/>
<evidence type="ECO:0000313" key="2">
    <source>
        <dbReference type="Proteomes" id="UP001234581"/>
    </source>
</evidence>
<evidence type="ECO:0000313" key="1">
    <source>
        <dbReference type="EMBL" id="KAJ8654027.1"/>
    </source>
</evidence>
<gene>
    <name evidence="1" type="ORF">O0I10_010363</name>
</gene>
<protein>
    <submittedName>
        <fullName evidence="1">Uncharacterized protein</fullName>
    </submittedName>
</protein>
<keyword evidence="2" id="KW-1185">Reference proteome</keyword>
<accession>A0AAD7UV44</accession>